<gene>
    <name evidence="2" type="ORF">Syun_013869</name>
</gene>
<organism evidence="2 3">
    <name type="scientific">Stephania yunnanensis</name>
    <dbReference type="NCBI Taxonomy" id="152371"/>
    <lineage>
        <taxon>Eukaryota</taxon>
        <taxon>Viridiplantae</taxon>
        <taxon>Streptophyta</taxon>
        <taxon>Embryophyta</taxon>
        <taxon>Tracheophyta</taxon>
        <taxon>Spermatophyta</taxon>
        <taxon>Magnoliopsida</taxon>
        <taxon>Ranunculales</taxon>
        <taxon>Menispermaceae</taxon>
        <taxon>Menispermoideae</taxon>
        <taxon>Cissampelideae</taxon>
        <taxon>Stephania</taxon>
    </lineage>
</organism>
<sequence length="128" mass="13745">MAASLLLLVSYHLNRDSRKPNCYNEAIALRVEAKGEPTRRRGVNPSPAGPSILGPGGPKVKEFAGLTGSNEKGKPSMGPPPIPKGVFQGIQENELGRHCLLIPLSSFIDSTLSPEEQIAIYKSLNEEP</sequence>
<name>A0AAP0JIN6_9MAGN</name>
<comment type="caution">
    <text evidence="2">The sequence shown here is derived from an EMBL/GenBank/DDBJ whole genome shotgun (WGS) entry which is preliminary data.</text>
</comment>
<feature type="region of interest" description="Disordered" evidence="1">
    <location>
        <begin position="33"/>
        <end position="87"/>
    </location>
</feature>
<protein>
    <submittedName>
        <fullName evidence="2">Uncharacterized protein</fullName>
    </submittedName>
</protein>
<dbReference type="AlphaFoldDB" id="A0AAP0JIN6"/>
<dbReference type="Proteomes" id="UP001420932">
    <property type="component" value="Unassembled WGS sequence"/>
</dbReference>
<dbReference type="EMBL" id="JBBNAF010000006">
    <property type="protein sequence ID" value="KAK9134539.1"/>
    <property type="molecule type" value="Genomic_DNA"/>
</dbReference>
<evidence type="ECO:0000313" key="3">
    <source>
        <dbReference type="Proteomes" id="UP001420932"/>
    </source>
</evidence>
<evidence type="ECO:0000313" key="2">
    <source>
        <dbReference type="EMBL" id="KAK9134539.1"/>
    </source>
</evidence>
<keyword evidence="3" id="KW-1185">Reference proteome</keyword>
<proteinExistence type="predicted"/>
<accession>A0AAP0JIN6</accession>
<evidence type="ECO:0000256" key="1">
    <source>
        <dbReference type="SAM" id="MobiDB-lite"/>
    </source>
</evidence>
<reference evidence="2 3" key="1">
    <citation type="submission" date="2024-01" db="EMBL/GenBank/DDBJ databases">
        <title>Genome assemblies of Stephania.</title>
        <authorList>
            <person name="Yang L."/>
        </authorList>
    </citation>
    <scope>NUCLEOTIDE SEQUENCE [LARGE SCALE GENOMIC DNA]</scope>
    <source>
        <strain evidence="2">YNDBR</strain>
        <tissue evidence="2">Leaf</tissue>
    </source>
</reference>